<protein>
    <recommendedName>
        <fullName evidence="7">L,D-TPase catalytic domain-containing protein</fullName>
    </recommendedName>
</protein>
<dbReference type="InterPro" id="IPR038063">
    <property type="entry name" value="Transpep_catalytic_dom"/>
</dbReference>
<keyword evidence="2" id="KW-0808">Transferase</keyword>
<comment type="caution">
    <text evidence="8">The sequence shown here is derived from an EMBL/GenBank/DDBJ whole genome shotgun (WGS) entry which is preliminary data.</text>
</comment>
<dbReference type="SUPFAM" id="SSF141523">
    <property type="entry name" value="L,D-transpeptidase catalytic domain-like"/>
    <property type="match status" value="1"/>
</dbReference>
<reference evidence="8 9" key="1">
    <citation type="journal article" date="2019" name="Int. J. Syst. Evol. Microbiol.">
        <title>The Global Catalogue of Microorganisms (GCM) 10K type strain sequencing project: providing services to taxonomists for standard genome sequencing and annotation.</title>
        <authorList>
            <consortium name="The Broad Institute Genomics Platform"/>
            <consortium name="The Broad Institute Genome Sequencing Center for Infectious Disease"/>
            <person name="Wu L."/>
            <person name="Ma J."/>
        </authorList>
    </citation>
    <scope>NUCLEOTIDE SEQUENCE [LARGE SCALE GENOMIC DNA]</scope>
    <source>
        <strain evidence="8 9">JCM 4788</strain>
    </source>
</reference>
<sequence>MALPGRPGRSVCSLLMRGGYAEAVRAANHFGTHRITHRMGRTRWHVMCNQIRISLVLPFMTTPRSTLRTRLGVLLAAAGVTVPLVVATGGAADAAPAKAPAKTPAKASCPTDKGRIACVDLTRQVSWIQNGKKVTYGPVHIRSGRKGFATRTGLKHVYWRDKNHRSSLYDVSMPYSQFFDKGQAFHAIGGSVYSPPGSHGCVNMRMKDAQAYWKLLRQGDPVFVYGRKPGT</sequence>
<dbReference type="CDD" id="cd16913">
    <property type="entry name" value="YkuD_like"/>
    <property type="match status" value="1"/>
</dbReference>
<dbReference type="Pfam" id="PF03734">
    <property type="entry name" value="YkuD"/>
    <property type="match status" value="1"/>
</dbReference>
<comment type="pathway">
    <text evidence="1 6">Cell wall biogenesis; peptidoglycan biosynthesis.</text>
</comment>
<keyword evidence="3 6" id="KW-0133">Cell shape</keyword>
<keyword evidence="4 6" id="KW-0573">Peptidoglycan synthesis</keyword>
<feature type="active site" description="Proton donor/acceptor" evidence="6">
    <location>
        <position position="186"/>
    </location>
</feature>
<keyword evidence="5 6" id="KW-0961">Cell wall biogenesis/degradation</keyword>
<evidence type="ECO:0000259" key="7">
    <source>
        <dbReference type="PROSITE" id="PS52029"/>
    </source>
</evidence>
<dbReference type="InterPro" id="IPR050979">
    <property type="entry name" value="LD-transpeptidase"/>
</dbReference>
<accession>A0ABN0YX32</accession>
<evidence type="ECO:0000256" key="5">
    <source>
        <dbReference type="ARBA" id="ARBA00023316"/>
    </source>
</evidence>
<evidence type="ECO:0000256" key="1">
    <source>
        <dbReference type="ARBA" id="ARBA00004752"/>
    </source>
</evidence>
<evidence type="ECO:0000313" key="9">
    <source>
        <dbReference type="Proteomes" id="UP001500879"/>
    </source>
</evidence>
<feature type="domain" description="L,D-TPase catalytic" evidence="7">
    <location>
        <begin position="114"/>
        <end position="225"/>
    </location>
</feature>
<dbReference type="PANTHER" id="PTHR30582">
    <property type="entry name" value="L,D-TRANSPEPTIDASE"/>
    <property type="match status" value="1"/>
</dbReference>
<dbReference type="EMBL" id="BAAABX010000048">
    <property type="protein sequence ID" value="GAA0416972.1"/>
    <property type="molecule type" value="Genomic_DNA"/>
</dbReference>
<feature type="active site" description="Nucleophile" evidence="6">
    <location>
        <position position="201"/>
    </location>
</feature>
<dbReference type="Proteomes" id="UP001500879">
    <property type="component" value="Unassembled WGS sequence"/>
</dbReference>
<evidence type="ECO:0000256" key="4">
    <source>
        <dbReference type="ARBA" id="ARBA00022984"/>
    </source>
</evidence>
<evidence type="ECO:0000256" key="6">
    <source>
        <dbReference type="PROSITE-ProRule" id="PRU01373"/>
    </source>
</evidence>
<gene>
    <name evidence="8" type="ORF">GCM10010357_42940</name>
</gene>
<dbReference type="Gene3D" id="2.40.440.10">
    <property type="entry name" value="L,D-transpeptidase catalytic domain-like"/>
    <property type="match status" value="1"/>
</dbReference>
<evidence type="ECO:0000256" key="2">
    <source>
        <dbReference type="ARBA" id="ARBA00022679"/>
    </source>
</evidence>
<dbReference type="InterPro" id="IPR005490">
    <property type="entry name" value="LD_TPept_cat_dom"/>
</dbReference>
<evidence type="ECO:0000256" key="3">
    <source>
        <dbReference type="ARBA" id="ARBA00022960"/>
    </source>
</evidence>
<keyword evidence="9" id="KW-1185">Reference proteome</keyword>
<dbReference type="PANTHER" id="PTHR30582:SF33">
    <property type="entry name" value="EXPORTED PROTEIN"/>
    <property type="match status" value="1"/>
</dbReference>
<name>A0ABN0YX32_9ACTN</name>
<proteinExistence type="predicted"/>
<evidence type="ECO:0000313" key="8">
    <source>
        <dbReference type="EMBL" id="GAA0416972.1"/>
    </source>
</evidence>
<dbReference type="PROSITE" id="PS52029">
    <property type="entry name" value="LD_TPASE"/>
    <property type="match status" value="1"/>
</dbReference>
<organism evidence="8 9">
    <name type="scientific">Streptomyces luteireticuli</name>
    <dbReference type="NCBI Taxonomy" id="173858"/>
    <lineage>
        <taxon>Bacteria</taxon>
        <taxon>Bacillati</taxon>
        <taxon>Actinomycetota</taxon>
        <taxon>Actinomycetes</taxon>
        <taxon>Kitasatosporales</taxon>
        <taxon>Streptomycetaceae</taxon>
        <taxon>Streptomyces</taxon>
    </lineage>
</organism>